<proteinExistence type="predicted"/>
<comment type="caution">
    <text evidence="2">The sequence shown here is derived from an EMBL/GenBank/DDBJ whole genome shotgun (WGS) entry which is preliminary data.</text>
</comment>
<feature type="compositionally biased region" description="Basic and acidic residues" evidence="1">
    <location>
        <begin position="140"/>
        <end position="156"/>
    </location>
</feature>
<feature type="region of interest" description="Disordered" evidence="1">
    <location>
        <begin position="132"/>
        <end position="157"/>
    </location>
</feature>
<dbReference type="EMBL" id="JAKWFO010000016">
    <property type="protein sequence ID" value="KAI9631854.1"/>
    <property type="molecule type" value="Genomic_DNA"/>
</dbReference>
<evidence type="ECO:0000256" key="1">
    <source>
        <dbReference type="SAM" id="MobiDB-lite"/>
    </source>
</evidence>
<protein>
    <submittedName>
        <fullName evidence="2">Uncharacterized protein</fullName>
    </submittedName>
</protein>
<evidence type="ECO:0000313" key="3">
    <source>
        <dbReference type="Proteomes" id="UP001164286"/>
    </source>
</evidence>
<keyword evidence="3" id="KW-1185">Reference proteome</keyword>
<accession>A0AA38H403</accession>
<organism evidence="2 3">
    <name type="scientific">Dioszegia hungarica</name>
    <dbReference type="NCBI Taxonomy" id="4972"/>
    <lineage>
        <taxon>Eukaryota</taxon>
        <taxon>Fungi</taxon>
        <taxon>Dikarya</taxon>
        <taxon>Basidiomycota</taxon>
        <taxon>Agaricomycotina</taxon>
        <taxon>Tremellomycetes</taxon>
        <taxon>Tremellales</taxon>
        <taxon>Bulleribasidiaceae</taxon>
        <taxon>Dioszegia</taxon>
    </lineage>
</organism>
<evidence type="ECO:0000313" key="2">
    <source>
        <dbReference type="EMBL" id="KAI9631854.1"/>
    </source>
</evidence>
<sequence length="369" mass="40458">MSAQSSQTDAPLYEEDLVKVHALVTPLVELALKAAEEAPLQGYGHDMTLDMIKYDRSKLTFMFSQVKITEPGRKPQFASSDTMTLSFAYPRLPALEELKAAFETNVNYALRARIRTKLKTFRSGDTASFTLQMPQSRLGSDSRKDTPGRVSKDLSRETVQSTVRHHGFNILWLIVNKSTDKLAINALSMAYLTDEDTGGAVQYTIGCRRRGASALSSTIVGLKNCSLAMDTDIMPRMIGSQDVRFDSKAAAIVLDELVSQQLKLGRGVPDERVVLRIPMYLTQANGLPFSEKSSDVGPEATLEMTEDPVVPDTIQAEEALSGDDKGERDALDRILDGDDTDLALGGFVGDFDPADFNSAEWSAWMGGLE</sequence>
<dbReference type="RefSeq" id="XP_052941631.1">
    <property type="nucleotide sequence ID" value="XM_053091581.1"/>
</dbReference>
<reference evidence="2" key="1">
    <citation type="journal article" date="2022" name="G3 (Bethesda)">
        <title>High quality genome of the basidiomycete yeast Dioszegia hungarica PDD-24b-2 isolated from cloud water.</title>
        <authorList>
            <person name="Jarrige D."/>
            <person name="Haridas S."/>
            <person name="Bleykasten-Grosshans C."/>
            <person name="Joly M."/>
            <person name="Nadalig T."/>
            <person name="Sancelme M."/>
            <person name="Vuilleumier S."/>
            <person name="Grigoriev I.V."/>
            <person name="Amato P."/>
            <person name="Bringel F."/>
        </authorList>
    </citation>
    <scope>NUCLEOTIDE SEQUENCE</scope>
    <source>
        <strain evidence="2">PDD-24b-2</strain>
    </source>
</reference>
<dbReference type="Proteomes" id="UP001164286">
    <property type="component" value="Unassembled WGS sequence"/>
</dbReference>
<dbReference type="AlphaFoldDB" id="A0AA38H403"/>
<gene>
    <name evidence="2" type="ORF">MKK02DRAFT_41484</name>
</gene>
<dbReference type="GeneID" id="77730786"/>
<name>A0AA38H403_9TREE</name>